<proteinExistence type="predicted"/>
<dbReference type="Proteomes" id="UP000444316">
    <property type="component" value="Unassembled WGS sequence"/>
</dbReference>
<accession>A0A845HZ24</accession>
<keyword evidence="3" id="KW-1185">Reference proteome</keyword>
<reference evidence="2" key="1">
    <citation type="submission" date="2019-12" db="EMBL/GenBank/DDBJ databases">
        <title>Novel species isolated from a subtropical stream in China.</title>
        <authorList>
            <person name="Lu H."/>
        </authorList>
    </citation>
    <scope>NUCLEOTIDE SEQUENCE [LARGE SCALE GENOMIC DNA]</scope>
    <source>
        <strain evidence="2">FT93W</strain>
    </source>
</reference>
<gene>
    <name evidence="2" type="ORF">GTP23_16325</name>
</gene>
<keyword evidence="1" id="KW-0812">Transmembrane</keyword>
<keyword evidence="1" id="KW-0472">Membrane</keyword>
<keyword evidence="1" id="KW-1133">Transmembrane helix</keyword>
<protein>
    <submittedName>
        <fullName evidence="2">DUF1640 domain-containing protein</fullName>
    </submittedName>
</protein>
<comment type="caution">
    <text evidence="2">The sequence shown here is derived from an EMBL/GenBank/DDBJ whole genome shotgun (WGS) entry which is preliminary data.</text>
</comment>
<organism evidence="2 3">
    <name type="scientific">Duganella fentianensis</name>
    <dbReference type="NCBI Taxonomy" id="2692177"/>
    <lineage>
        <taxon>Bacteria</taxon>
        <taxon>Pseudomonadati</taxon>
        <taxon>Pseudomonadota</taxon>
        <taxon>Betaproteobacteria</taxon>
        <taxon>Burkholderiales</taxon>
        <taxon>Oxalobacteraceae</taxon>
        <taxon>Telluria group</taxon>
        <taxon>Duganella</taxon>
    </lineage>
</organism>
<dbReference type="EMBL" id="WWCL01000003">
    <property type="protein sequence ID" value="MYN46614.1"/>
    <property type="molecule type" value="Genomic_DNA"/>
</dbReference>
<feature type="transmembrane region" description="Helical" evidence="1">
    <location>
        <begin position="94"/>
        <end position="118"/>
    </location>
</feature>
<dbReference type="AlphaFoldDB" id="A0A845HZ24"/>
<name>A0A845HZ24_9BURK</name>
<dbReference type="Gene3D" id="1.20.5.340">
    <property type="match status" value="1"/>
</dbReference>
<evidence type="ECO:0000256" key="1">
    <source>
        <dbReference type="SAM" id="Phobius"/>
    </source>
</evidence>
<dbReference type="RefSeq" id="WP_161036081.1">
    <property type="nucleotide sequence ID" value="NZ_WWCL01000003.1"/>
</dbReference>
<evidence type="ECO:0000313" key="2">
    <source>
        <dbReference type="EMBL" id="MYN46614.1"/>
    </source>
</evidence>
<sequence length="122" mass="13250">MMASSPFDTLKVVERLEGAGVPAAQARAHVAVLSDVLTQTLTAESENMAELYLPRQESSAEFSLVRIALEKLDAKVEKLDAKVDARLAELRSELIRWVVTVAVSLGILQTALISGLLLKLLH</sequence>
<evidence type="ECO:0000313" key="3">
    <source>
        <dbReference type="Proteomes" id="UP000444316"/>
    </source>
</evidence>